<dbReference type="Proteomes" id="UP000031668">
    <property type="component" value="Unassembled WGS sequence"/>
</dbReference>
<accession>A0A0C2MND9</accession>
<evidence type="ECO:0000313" key="1">
    <source>
        <dbReference type="EMBL" id="KII68736.1"/>
    </source>
</evidence>
<proteinExistence type="predicted"/>
<comment type="caution">
    <text evidence="1">The sequence shown here is derived from an EMBL/GenBank/DDBJ whole genome shotgun (WGS) entry which is preliminary data.</text>
</comment>
<sequence>MVKFRFSIYSRTPKAKFSPVMPTITLYDWVNDWETTEDEITETEMLTDSDIVEKIRHEIEEDIEEVETLAIKPSKTHTEAVSHKKWLIENTESQDYDPVLTLHLKNLLRKAQVKMRKSMKPKKMTD</sequence>
<organism evidence="1 2">
    <name type="scientific">Thelohanellus kitauei</name>
    <name type="common">Myxosporean</name>
    <dbReference type="NCBI Taxonomy" id="669202"/>
    <lineage>
        <taxon>Eukaryota</taxon>
        <taxon>Metazoa</taxon>
        <taxon>Cnidaria</taxon>
        <taxon>Myxozoa</taxon>
        <taxon>Myxosporea</taxon>
        <taxon>Bivalvulida</taxon>
        <taxon>Platysporina</taxon>
        <taxon>Myxobolidae</taxon>
        <taxon>Thelohanellus</taxon>
    </lineage>
</organism>
<dbReference type="EMBL" id="JWZT01002718">
    <property type="protein sequence ID" value="KII68736.1"/>
    <property type="molecule type" value="Genomic_DNA"/>
</dbReference>
<evidence type="ECO:0000313" key="2">
    <source>
        <dbReference type="Proteomes" id="UP000031668"/>
    </source>
</evidence>
<keyword evidence="2" id="KW-1185">Reference proteome</keyword>
<dbReference type="AlphaFoldDB" id="A0A0C2MND9"/>
<name>A0A0C2MND9_THEKT</name>
<gene>
    <name evidence="1" type="ORF">RF11_01096</name>
</gene>
<protein>
    <submittedName>
        <fullName evidence="1">Uncharacterized protein</fullName>
    </submittedName>
</protein>
<reference evidence="1 2" key="1">
    <citation type="journal article" date="2014" name="Genome Biol. Evol.">
        <title>The genome of the myxosporean Thelohanellus kitauei shows adaptations to nutrient acquisition within its fish host.</title>
        <authorList>
            <person name="Yang Y."/>
            <person name="Xiong J."/>
            <person name="Zhou Z."/>
            <person name="Huo F."/>
            <person name="Miao W."/>
            <person name="Ran C."/>
            <person name="Liu Y."/>
            <person name="Zhang J."/>
            <person name="Feng J."/>
            <person name="Wang M."/>
            <person name="Wang M."/>
            <person name="Wang L."/>
            <person name="Yao B."/>
        </authorList>
    </citation>
    <scope>NUCLEOTIDE SEQUENCE [LARGE SCALE GENOMIC DNA]</scope>
    <source>
        <strain evidence="1">Wuqing</strain>
    </source>
</reference>